<evidence type="ECO:0000256" key="5">
    <source>
        <dbReference type="ARBA" id="ARBA00022807"/>
    </source>
</evidence>
<dbReference type="PROSITE" id="PS00973">
    <property type="entry name" value="USP_2"/>
    <property type="match status" value="1"/>
</dbReference>
<accession>A0A423X3V1</accession>
<evidence type="ECO:0000313" key="11">
    <source>
        <dbReference type="Proteomes" id="UP000283895"/>
    </source>
</evidence>
<feature type="region of interest" description="Disordered" evidence="7">
    <location>
        <begin position="476"/>
        <end position="508"/>
    </location>
</feature>
<dbReference type="GO" id="GO:0004843">
    <property type="term" value="F:cysteine-type deubiquitinase activity"/>
    <property type="evidence" value="ECO:0007669"/>
    <property type="project" value="UniProtKB-UniRule"/>
</dbReference>
<dbReference type="GO" id="GO:0070628">
    <property type="term" value="F:proteasome binding"/>
    <property type="evidence" value="ECO:0007669"/>
    <property type="project" value="TreeGrafter"/>
</dbReference>
<comment type="caution">
    <text evidence="10">The sequence shown here is derived from an EMBL/GenBank/DDBJ whole genome shotgun (WGS) entry which is preliminary data.</text>
</comment>
<dbReference type="SUPFAM" id="SSF54001">
    <property type="entry name" value="Cysteine proteinases"/>
    <property type="match status" value="1"/>
</dbReference>
<gene>
    <name evidence="10" type="ORF">VMCG_01727</name>
</gene>
<keyword evidence="2 6" id="KW-0645">Protease</keyword>
<dbReference type="GO" id="GO:0016579">
    <property type="term" value="P:protein deubiquitination"/>
    <property type="evidence" value="ECO:0007669"/>
    <property type="project" value="InterPro"/>
</dbReference>
<dbReference type="Pfam" id="PF00240">
    <property type="entry name" value="ubiquitin"/>
    <property type="match status" value="1"/>
</dbReference>
<evidence type="ECO:0000256" key="7">
    <source>
        <dbReference type="SAM" id="MobiDB-lite"/>
    </source>
</evidence>
<dbReference type="PROSITE" id="PS50235">
    <property type="entry name" value="USP_3"/>
    <property type="match status" value="1"/>
</dbReference>
<dbReference type="PANTHER" id="PTHR43982:SF1">
    <property type="entry name" value="UBIQUITIN CARBOXYL-TERMINAL HYDROLASE 14"/>
    <property type="match status" value="1"/>
</dbReference>
<dbReference type="Pfam" id="PF00443">
    <property type="entry name" value="UCH"/>
    <property type="match status" value="1"/>
</dbReference>
<dbReference type="InterPro" id="IPR029071">
    <property type="entry name" value="Ubiquitin-like_domsf"/>
</dbReference>
<comment type="catalytic activity">
    <reaction evidence="1 6">
        <text>Thiol-dependent hydrolysis of ester, thioester, amide, peptide and isopeptide bonds formed by the C-terminal Gly of ubiquitin (a 76-residue protein attached to proteins as an intracellular targeting signal).</text>
        <dbReference type="EC" id="3.4.19.12"/>
    </reaction>
</comment>
<dbReference type="SUPFAM" id="SSF54236">
    <property type="entry name" value="Ubiquitin-like"/>
    <property type="match status" value="1"/>
</dbReference>
<evidence type="ECO:0000256" key="2">
    <source>
        <dbReference type="ARBA" id="ARBA00022670"/>
    </source>
</evidence>
<evidence type="ECO:0000256" key="3">
    <source>
        <dbReference type="ARBA" id="ARBA00022786"/>
    </source>
</evidence>
<organism evidence="10 11">
    <name type="scientific">Cytospora schulzeri</name>
    <dbReference type="NCBI Taxonomy" id="448051"/>
    <lineage>
        <taxon>Eukaryota</taxon>
        <taxon>Fungi</taxon>
        <taxon>Dikarya</taxon>
        <taxon>Ascomycota</taxon>
        <taxon>Pezizomycotina</taxon>
        <taxon>Sordariomycetes</taxon>
        <taxon>Sordariomycetidae</taxon>
        <taxon>Diaporthales</taxon>
        <taxon>Cytosporaceae</taxon>
        <taxon>Cytospora</taxon>
    </lineage>
</organism>
<dbReference type="GO" id="GO:0061136">
    <property type="term" value="P:regulation of proteasomal protein catabolic process"/>
    <property type="evidence" value="ECO:0007669"/>
    <property type="project" value="TreeGrafter"/>
</dbReference>
<dbReference type="GO" id="GO:0043161">
    <property type="term" value="P:proteasome-mediated ubiquitin-dependent protein catabolic process"/>
    <property type="evidence" value="ECO:0007669"/>
    <property type="project" value="InterPro"/>
</dbReference>
<dbReference type="OrthoDB" id="333239at2759"/>
<protein>
    <recommendedName>
        <fullName evidence="6">Ubiquitin carboxyl-terminal hydrolase</fullName>
        <ecNumber evidence="6">3.4.19.12</ecNumber>
    </recommendedName>
</protein>
<reference evidence="10 11" key="1">
    <citation type="submission" date="2015-09" db="EMBL/GenBank/DDBJ databases">
        <title>Host preference determinants of Valsa canker pathogens revealed by comparative genomics.</title>
        <authorList>
            <person name="Yin Z."/>
            <person name="Huang L."/>
        </authorList>
    </citation>
    <scope>NUCLEOTIDE SEQUENCE [LARGE SCALE GENOMIC DNA]</scope>
    <source>
        <strain evidence="10 11">03-1</strain>
    </source>
</reference>
<dbReference type="PROSITE" id="PS50053">
    <property type="entry name" value="UBIQUITIN_2"/>
    <property type="match status" value="1"/>
</dbReference>
<dbReference type="InterPro" id="IPR028889">
    <property type="entry name" value="USP"/>
</dbReference>
<comment type="similarity">
    <text evidence="6">Belongs to the peptidase C19 family.</text>
</comment>
<keyword evidence="11" id="KW-1185">Reference proteome</keyword>
<proteinExistence type="inferred from homology"/>
<dbReference type="AlphaFoldDB" id="A0A423X3V1"/>
<dbReference type="CDD" id="cd16104">
    <property type="entry name" value="Ubl_USP14_like"/>
    <property type="match status" value="1"/>
</dbReference>
<evidence type="ECO:0000256" key="1">
    <source>
        <dbReference type="ARBA" id="ARBA00000707"/>
    </source>
</evidence>
<evidence type="ECO:0000259" key="8">
    <source>
        <dbReference type="PROSITE" id="PS50053"/>
    </source>
</evidence>
<dbReference type="Gene3D" id="3.90.70.10">
    <property type="entry name" value="Cysteine proteinases"/>
    <property type="match status" value="1"/>
</dbReference>
<keyword evidence="4 6" id="KW-0378">Hydrolase</keyword>
<dbReference type="PANTHER" id="PTHR43982">
    <property type="entry name" value="UBIQUITIN CARBOXYL-TERMINAL HYDROLASE"/>
    <property type="match status" value="1"/>
</dbReference>
<dbReference type="InterPro" id="IPR018200">
    <property type="entry name" value="USP_CS"/>
</dbReference>
<evidence type="ECO:0000313" key="10">
    <source>
        <dbReference type="EMBL" id="ROW10432.1"/>
    </source>
</evidence>
<dbReference type="SMART" id="SM00213">
    <property type="entry name" value="UBQ"/>
    <property type="match status" value="1"/>
</dbReference>
<dbReference type="PROSITE" id="PS00972">
    <property type="entry name" value="USP_1"/>
    <property type="match status" value="1"/>
</dbReference>
<dbReference type="Gene3D" id="3.10.20.90">
    <property type="entry name" value="Phosphatidylinositol 3-kinase Catalytic Subunit, Chain A, domain 1"/>
    <property type="match status" value="1"/>
</dbReference>
<dbReference type="InterPro" id="IPR001394">
    <property type="entry name" value="Peptidase_C19_UCH"/>
</dbReference>
<feature type="compositionally biased region" description="Basic and acidic residues" evidence="7">
    <location>
        <begin position="492"/>
        <end position="503"/>
    </location>
</feature>
<feature type="compositionally biased region" description="Basic and acidic residues" evidence="7">
    <location>
        <begin position="393"/>
        <end position="414"/>
    </location>
</feature>
<keyword evidence="5 6" id="KW-0788">Thiol protease</keyword>
<dbReference type="Proteomes" id="UP000283895">
    <property type="component" value="Unassembled WGS sequence"/>
</dbReference>
<dbReference type="EC" id="3.4.19.12" evidence="6"/>
<name>A0A423X3V1_9PEZI</name>
<evidence type="ECO:0000259" key="9">
    <source>
        <dbReference type="PROSITE" id="PS50235"/>
    </source>
</evidence>
<keyword evidence="3 6" id="KW-0833">Ubl conjugation pathway</keyword>
<evidence type="ECO:0000256" key="6">
    <source>
        <dbReference type="RuleBase" id="RU366025"/>
    </source>
</evidence>
<feature type="domain" description="Ubiquitin-like" evidence="8">
    <location>
        <begin position="4"/>
        <end position="78"/>
    </location>
</feature>
<feature type="domain" description="USP" evidence="9">
    <location>
        <begin position="109"/>
        <end position="544"/>
    </location>
</feature>
<dbReference type="CDD" id="cd02657">
    <property type="entry name" value="Peptidase_C19A"/>
    <property type="match status" value="1"/>
</dbReference>
<sequence length="554" mass="61747">MAAVNVVIKHQGNKYDVEVEPSFTGEEFKEILYSLTGVEPDRQKILVKGGQLKNDADMGKLGLKSGQQIMMLGTPSAGGGDLLRPKEKVKFVEDMTDAEVAQQEGAVPGGLQNLGNTCYLNSTLQALRAMPELQDSLVKYEGGSSALGAMSQFDVTTQLKKLYKSMSETQQSFAPFTFIQALRQAYPQFAERSRTGEGFAQQDAEEAWTNILSQVRNSLQVKDKDGSSTVSWVDKYMSVQFVSKLECDEPEAKELGEQPIESTESFLKLNCHIDAETNHLRDGILNGLKEKIEKRSEALGRDASYTKTSKISRLPVYLTVHFVRFFWRRDTQKKAKILRKVTFPKELDIMEFCADSLKEKLIPVRDRLREVVKDEEDIERARKRRKTTIAAAKAEEAQPAKDKKDKKEEKKPATDGDGDTAMETYKTDAEWEEEKASALRTAKRELLSLVNQDLASDEGANQSGLYELRGVITHQGSSADSGHYTSYVKKPAPKDPKTGKPGEEDGNWYWFNDDSVTEVAGDKIETLSGGGESHSALILLYKAVPLPTADEVRE</sequence>
<dbReference type="STRING" id="356882.A0A423X3V1"/>
<dbReference type="InterPro" id="IPR044635">
    <property type="entry name" value="UBP14-like"/>
</dbReference>
<evidence type="ECO:0000256" key="4">
    <source>
        <dbReference type="ARBA" id="ARBA00022801"/>
    </source>
</evidence>
<feature type="region of interest" description="Disordered" evidence="7">
    <location>
        <begin position="375"/>
        <end position="423"/>
    </location>
</feature>
<dbReference type="EMBL" id="LKEA01000003">
    <property type="protein sequence ID" value="ROW10432.1"/>
    <property type="molecule type" value="Genomic_DNA"/>
</dbReference>
<dbReference type="InterPro" id="IPR000626">
    <property type="entry name" value="Ubiquitin-like_dom"/>
</dbReference>
<dbReference type="InterPro" id="IPR038765">
    <property type="entry name" value="Papain-like_cys_pep_sf"/>
</dbReference>